<dbReference type="EMBL" id="JZSH01000029">
    <property type="protein sequence ID" value="KJF78693.1"/>
    <property type="molecule type" value="Genomic_DNA"/>
</dbReference>
<name>A0A0D8LD76_MORMO</name>
<proteinExistence type="predicted"/>
<dbReference type="Pfam" id="PF25954">
    <property type="entry name" value="Beta-barrel_RND_2"/>
    <property type="match status" value="1"/>
</dbReference>
<comment type="caution">
    <text evidence="2">The sequence shown here is derived from an EMBL/GenBank/DDBJ whole genome shotgun (WGS) entry which is preliminary data.</text>
</comment>
<feature type="domain" description="CusB-like beta-barrel" evidence="1">
    <location>
        <begin position="241"/>
        <end position="322"/>
    </location>
</feature>
<dbReference type="AlphaFoldDB" id="A0A0D8LD76"/>
<dbReference type="PATRIC" id="fig|582.24.peg.1355"/>
<dbReference type="Gene3D" id="2.40.50.100">
    <property type="match status" value="1"/>
</dbReference>
<dbReference type="PANTHER" id="PTHR30438">
    <property type="entry name" value="36 KDA ANTIGEN-RELATED"/>
    <property type="match status" value="1"/>
</dbReference>
<dbReference type="Gene3D" id="2.40.30.170">
    <property type="match status" value="1"/>
</dbReference>
<dbReference type="PANTHER" id="PTHR30438:SF1">
    <property type="entry name" value="36 KDA ANTIGEN"/>
    <property type="match status" value="1"/>
</dbReference>
<evidence type="ECO:0000313" key="2">
    <source>
        <dbReference type="EMBL" id="KJF78693.1"/>
    </source>
</evidence>
<dbReference type="InterPro" id="IPR058792">
    <property type="entry name" value="Beta-barrel_RND_2"/>
</dbReference>
<sequence length="331" mass="36821">MTIKNKKIKIAILIVIIMVLSAGFILSHSAEHEILEGIVDTDEINITSKVTARVDSLHVREGDSIRSGQALVSLYDRQTTENALQTKEALAAAVASQEKAYNGERSEYIESLKANWISAQADEKNVKLTTDRVVKLYEKSKAVSAQERDDAIARYKIAGQKTNAAYEQYMQAKRGNRAEDIRIADANVNAARAAFESADSLVRELSVHSKNDGEIAKRFANQGELVSAGTPIFSMIDLNNLWVTVNLREDRFNALKIGDVIEGKIPALKDKTVKFQVFFINPKGNFATWRATRQSSGYDVRTFEVRLHPVNKTEGMRPGMSVIFDWPAGND</sequence>
<reference evidence="2 3" key="1">
    <citation type="submission" date="2015-02" db="EMBL/GenBank/DDBJ databases">
        <title>Whole genome shotgun sequencing of cultured foodborne pathogen.</title>
        <authorList>
            <person name="Timme R."/>
            <person name="Allard M.W."/>
            <person name="Strain E."/>
            <person name="Evans P.S."/>
            <person name="Brown E."/>
        </authorList>
    </citation>
    <scope>NUCLEOTIDE SEQUENCE [LARGE SCALE GENOMIC DNA]</scope>
    <source>
        <strain evidence="2 3">GCSL-TSO-24</strain>
    </source>
</reference>
<evidence type="ECO:0000313" key="3">
    <source>
        <dbReference type="Proteomes" id="UP000032582"/>
    </source>
</evidence>
<organism evidence="2 3">
    <name type="scientific">Morganella morganii</name>
    <name type="common">Proteus morganii</name>
    <dbReference type="NCBI Taxonomy" id="582"/>
    <lineage>
        <taxon>Bacteria</taxon>
        <taxon>Pseudomonadati</taxon>
        <taxon>Pseudomonadota</taxon>
        <taxon>Gammaproteobacteria</taxon>
        <taxon>Enterobacterales</taxon>
        <taxon>Morganellaceae</taxon>
        <taxon>Morganella</taxon>
    </lineage>
</organism>
<protein>
    <recommendedName>
        <fullName evidence="1">CusB-like beta-barrel domain-containing protein</fullName>
    </recommendedName>
</protein>
<gene>
    <name evidence="2" type="ORF">UA45_04430</name>
</gene>
<evidence type="ECO:0000259" key="1">
    <source>
        <dbReference type="Pfam" id="PF25954"/>
    </source>
</evidence>
<dbReference type="SUPFAM" id="SSF111369">
    <property type="entry name" value="HlyD-like secretion proteins"/>
    <property type="match status" value="1"/>
</dbReference>
<dbReference type="Proteomes" id="UP000032582">
    <property type="component" value="Unassembled WGS sequence"/>
</dbReference>
<accession>A0A0D8LD76</accession>